<organism evidence="3 4">
    <name type="scientific">Eiseniibacteriota bacterium</name>
    <dbReference type="NCBI Taxonomy" id="2212470"/>
    <lineage>
        <taxon>Bacteria</taxon>
        <taxon>Candidatus Eiseniibacteriota</taxon>
    </lineage>
</organism>
<evidence type="ECO:0000256" key="1">
    <source>
        <dbReference type="ARBA" id="ARBA00001933"/>
    </source>
</evidence>
<dbReference type="Proteomes" id="UP000319836">
    <property type="component" value="Unassembled WGS sequence"/>
</dbReference>
<dbReference type="EMBL" id="VBPA01000046">
    <property type="protein sequence ID" value="TMQ72701.1"/>
    <property type="molecule type" value="Genomic_DNA"/>
</dbReference>
<dbReference type="SUPFAM" id="SSF53383">
    <property type="entry name" value="PLP-dependent transferases"/>
    <property type="match status" value="1"/>
</dbReference>
<dbReference type="GO" id="GO:0008483">
    <property type="term" value="F:transaminase activity"/>
    <property type="evidence" value="ECO:0007669"/>
    <property type="project" value="UniProtKB-KW"/>
</dbReference>
<dbReference type="InterPro" id="IPR015424">
    <property type="entry name" value="PyrdxlP-dep_Trfase"/>
</dbReference>
<keyword evidence="3" id="KW-0032">Aminotransferase</keyword>
<dbReference type="AlphaFoldDB" id="A0A538U9X3"/>
<proteinExistence type="predicted"/>
<dbReference type="Pfam" id="PF00202">
    <property type="entry name" value="Aminotran_3"/>
    <property type="match status" value="1"/>
</dbReference>
<evidence type="ECO:0000256" key="2">
    <source>
        <dbReference type="ARBA" id="ARBA00022898"/>
    </source>
</evidence>
<dbReference type="InterPro" id="IPR049704">
    <property type="entry name" value="Aminotrans_3_PPA_site"/>
</dbReference>
<feature type="non-terminal residue" evidence="3">
    <location>
        <position position="1"/>
    </location>
</feature>
<dbReference type="Gene3D" id="3.90.1150.10">
    <property type="entry name" value="Aspartate Aminotransferase, domain 1"/>
    <property type="match status" value="1"/>
</dbReference>
<protein>
    <submittedName>
        <fullName evidence="3">Aminotransferase class III-fold pyridoxal phosphate-dependent enzyme</fullName>
    </submittedName>
</protein>
<dbReference type="PANTHER" id="PTHR43713">
    <property type="entry name" value="GLUTAMATE-1-SEMIALDEHYDE 2,1-AMINOMUTASE"/>
    <property type="match status" value="1"/>
</dbReference>
<dbReference type="GO" id="GO:0030170">
    <property type="term" value="F:pyridoxal phosphate binding"/>
    <property type="evidence" value="ECO:0007669"/>
    <property type="project" value="InterPro"/>
</dbReference>
<comment type="cofactor">
    <cofactor evidence="1">
        <name>pyridoxal 5'-phosphate</name>
        <dbReference type="ChEBI" id="CHEBI:597326"/>
    </cofactor>
</comment>
<reference evidence="3 4" key="1">
    <citation type="journal article" date="2019" name="Nat. Microbiol.">
        <title>Mediterranean grassland soil C-N compound turnover is dependent on rainfall and depth, and is mediated by genomically divergent microorganisms.</title>
        <authorList>
            <person name="Diamond S."/>
            <person name="Andeer P.F."/>
            <person name="Li Z."/>
            <person name="Crits-Christoph A."/>
            <person name="Burstein D."/>
            <person name="Anantharaman K."/>
            <person name="Lane K.R."/>
            <person name="Thomas B.C."/>
            <person name="Pan C."/>
            <person name="Northen T.R."/>
            <person name="Banfield J.F."/>
        </authorList>
    </citation>
    <scope>NUCLEOTIDE SEQUENCE [LARGE SCALE GENOMIC DNA]</scope>
    <source>
        <strain evidence="3">WS_10</strain>
    </source>
</reference>
<dbReference type="PANTHER" id="PTHR43713:SF3">
    <property type="entry name" value="GLUTAMATE-1-SEMIALDEHYDE 2,1-AMINOMUTASE 1, CHLOROPLASTIC-RELATED"/>
    <property type="match status" value="1"/>
</dbReference>
<dbReference type="PROSITE" id="PS00600">
    <property type="entry name" value="AA_TRANSFER_CLASS_3"/>
    <property type="match status" value="1"/>
</dbReference>
<accession>A0A538U9X3</accession>
<evidence type="ECO:0000313" key="3">
    <source>
        <dbReference type="EMBL" id="TMQ72701.1"/>
    </source>
</evidence>
<dbReference type="Gene3D" id="3.40.640.10">
    <property type="entry name" value="Type I PLP-dependent aspartate aminotransferase-like (Major domain)"/>
    <property type="match status" value="1"/>
</dbReference>
<evidence type="ECO:0000313" key="4">
    <source>
        <dbReference type="Proteomes" id="UP000319836"/>
    </source>
</evidence>
<keyword evidence="2" id="KW-0663">Pyridoxal phosphate</keyword>
<sequence>LRGYLEHLREVTRANGALLVFDEVITGFRLGRGGAQARFGIAPDLTALGKIIGGGMPIGAYGGRPELMDRVAPAGAVYQAGTLSGHPLSMAAGIATLGELDADRYITLDERAAGLAAGLAEVATSAGRTVAVARVGSLLTVFFRPDAPTDAAQALASERAAYARFFGAMLDQGILLPPSQFEAWFVSMAHGPAEIQATIDAARQAFAA</sequence>
<dbReference type="InterPro" id="IPR015421">
    <property type="entry name" value="PyrdxlP-dep_Trfase_major"/>
</dbReference>
<dbReference type="InterPro" id="IPR005814">
    <property type="entry name" value="Aminotrans_3"/>
</dbReference>
<keyword evidence="3" id="KW-0808">Transferase</keyword>
<gene>
    <name evidence="3" type="ORF">E6K80_02090</name>
</gene>
<comment type="caution">
    <text evidence="3">The sequence shown here is derived from an EMBL/GenBank/DDBJ whole genome shotgun (WGS) entry which is preliminary data.</text>
</comment>
<dbReference type="InterPro" id="IPR015422">
    <property type="entry name" value="PyrdxlP-dep_Trfase_small"/>
</dbReference>
<name>A0A538U9X3_UNCEI</name>